<reference evidence="4" key="1">
    <citation type="journal article" date="2010" name="Genome Biol.">
        <title>Genome sequence of the necrotrophic plant pathogen Pythium ultimum reveals original pathogenicity mechanisms and effector repertoire.</title>
        <authorList>
            <person name="Levesque C.A."/>
            <person name="Brouwer H."/>
            <person name="Cano L."/>
            <person name="Hamilton J.P."/>
            <person name="Holt C."/>
            <person name="Huitema E."/>
            <person name="Raffaele S."/>
            <person name="Robideau G.P."/>
            <person name="Thines M."/>
            <person name="Win J."/>
            <person name="Zerillo M.M."/>
            <person name="Beakes G.W."/>
            <person name="Boore J.L."/>
            <person name="Busam D."/>
            <person name="Dumas B."/>
            <person name="Ferriera S."/>
            <person name="Fuerstenberg S.I."/>
            <person name="Gachon C.M."/>
            <person name="Gaulin E."/>
            <person name="Govers F."/>
            <person name="Grenville-Briggs L."/>
            <person name="Horner N."/>
            <person name="Hostetler J."/>
            <person name="Jiang R.H."/>
            <person name="Johnson J."/>
            <person name="Krajaejun T."/>
            <person name="Lin H."/>
            <person name="Meijer H.J."/>
            <person name="Moore B."/>
            <person name="Morris P."/>
            <person name="Phuntmart V."/>
            <person name="Puiu D."/>
            <person name="Shetty J."/>
            <person name="Stajich J.E."/>
            <person name="Tripathy S."/>
            <person name="Wawra S."/>
            <person name="van West P."/>
            <person name="Whitty B.R."/>
            <person name="Coutinho P.M."/>
            <person name="Henrissat B."/>
            <person name="Martin F."/>
            <person name="Thomas P.D."/>
            <person name="Tyler B.M."/>
            <person name="De Vries R.P."/>
            <person name="Kamoun S."/>
            <person name="Yandell M."/>
            <person name="Tisserat N."/>
            <person name="Buell C.R."/>
        </authorList>
    </citation>
    <scope>NUCLEOTIDE SEQUENCE</scope>
    <source>
        <strain evidence="4">DAOM:BR144</strain>
    </source>
</reference>
<dbReference type="AlphaFoldDB" id="K3W9B7"/>
<feature type="compositionally biased region" description="Basic and acidic residues" evidence="1">
    <location>
        <begin position="171"/>
        <end position="192"/>
    </location>
</feature>
<feature type="compositionally biased region" description="Low complexity" evidence="1">
    <location>
        <begin position="71"/>
        <end position="80"/>
    </location>
</feature>
<feature type="compositionally biased region" description="Low complexity" evidence="1">
    <location>
        <begin position="1"/>
        <end position="14"/>
    </location>
</feature>
<evidence type="ECO:0000259" key="2">
    <source>
        <dbReference type="Pfam" id="PF13320"/>
    </source>
</evidence>
<name>K3W9B7_GLOUD</name>
<feature type="region of interest" description="Disordered" evidence="1">
    <location>
        <begin position="833"/>
        <end position="853"/>
    </location>
</feature>
<feature type="region of interest" description="Disordered" evidence="1">
    <location>
        <begin position="501"/>
        <end position="537"/>
    </location>
</feature>
<dbReference type="Proteomes" id="UP000019132">
    <property type="component" value="Unassembled WGS sequence"/>
</dbReference>
<organism evidence="3 4">
    <name type="scientific">Globisporangium ultimum (strain ATCC 200006 / CBS 805.95 / DAOM BR144)</name>
    <name type="common">Pythium ultimum</name>
    <dbReference type="NCBI Taxonomy" id="431595"/>
    <lineage>
        <taxon>Eukaryota</taxon>
        <taxon>Sar</taxon>
        <taxon>Stramenopiles</taxon>
        <taxon>Oomycota</taxon>
        <taxon>Peronosporomycetes</taxon>
        <taxon>Pythiales</taxon>
        <taxon>Pythiaceae</taxon>
        <taxon>Globisporangium</taxon>
    </lineage>
</organism>
<accession>K3W9B7</accession>
<feature type="compositionally biased region" description="Basic and acidic residues" evidence="1">
    <location>
        <begin position="53"/>
        <end position="70"/>
    </location>
</feature>
<feature type="compositionally biased region" description="Polar residues" evidence="1">
    <location>
        <begin position="502"/>
        <end position="517"/>
    </location>
</feature>
<keyword evidence="4" id="KW-1185">Reference proteome</keyword>
<dbReference type="InterPro" id="IPR025150">
    <property type="entry name" value="GH123_cat"/>
</dbReference>
<feature type="region of interest" description="Disordered" evidence="1">
    <location>
        <begin position="1"/>
        <end position="82"/>
    </location>
</feature>
<dbReference type="HOGENOM" id="CLU_019079_0_0_1"/>
<dbReference type="eggNOG" id="ENOG502QWMY">
    <property type="taxonomic scope" value="Eukaryota"/>
</dbReference>
<protein>
    <recommendedName>
        <fullName evidence="2">Glycoside hydrolase 123 catalytic domain-containing protein</fullName>
    </recommendedName>
</protein>
<evidence type="ECO:0000256" key="1">
    <source>
        <dbReference type="SAM" id="MobiDB-lite"/>
    </source>
</evidence>
<evidence type="ECO:0000313" key="4">
    <source>
        <dbReference type="Proteomes" id="UP000019132"/>
    </source>
</evidence>
<proteinExistence type="predicted"/>
<dbReference type="InParanoid" id="K3W9B7"/>
<feature type="region of interest" description="Disordered" evidence="1">
    <location>
        <begin position="169"/>
        <end position="206"/>
    </location>
</feature>
<sequence length="853" mass="96937">MDPLSSSSPHASSPRFHAFAAHSQRDASPGGGSGDRERLVVQRHASEGGAAADENHRPVDNDDADERMSNDESMSSTSSSLDIEDVVHAIDEFHGSDHRTAFEQQQHREDLLRRPASFSAALWSQHALQEQQHDSSSFDYTFATSHANRKRSRRPMWLLTQFASAMSKSTRSNERYDSMEDQERNAVDDRHSSSHTQNRRLEWASEDSRYGNADGVQLVTARNEVTGLQVRLRSNRDFHVTTDYTNWFAPQGHTPRARVHVDLSFVPPQLQVEMFVIGYVEDENKDMTMEYLDRTGVSTVLANEQAVYIRFRVAHNVRSGVYELPVRVFTQHPGFSDETLSWCSSIHLRVANIVLPSPHEWKFHLDLWQHFSSIARTHCVALWSDAHFSLIGKYLHKLSEFGQKCITVVATEMPWIGQQCYAEVQYPSALYEHSLLEVYESPELPSGVASIGETATVLKIDFQHFDRLLALANQHHMDAEIEVFGLLSIWRDPVNGFDSPMERNNLSSSGANGQGETQETRKANAKNGSNSGAASSPVDSWRIRCFNRQTGTMRYLRCMAEVERFIELFYAHCVALGIVDRIRVCADEPSQLSLLYDQLQFLQRLAPRFKIKLALNNLDFMNFMPPQVVDYVPLLPIVCADLDVTKRVKAQIRDRGGKFCWYVCCGPAFPNQFVSSPLIEGELIGYLTFFLELDGFLRWNYCLWPAQPWTSLKWRAPTWKVGDMYFVLPGKDGAPVETLRLESLRFAIQVFELLRLAQEMLERSQMEQLKAEIAQLIWRTTEFSRFCRCDDKARSDLYSLDPLDYQRAKVLLIDTLANAKLAASSTGLHGTTIFDERIGSPPVSPREGASSDQ</sequence>
<dbReference type="EnsemblProtists" id="PYU1_T001558">
    <property type="protein sequence ID" value="PYU1_T001558"/>
    <property type="gene ID" value="PYU1_G001558"/>
</dbReference>
<reference evidence="4" key="2">
    <citation type="submission" date="2010-04" db="EMBL/GenBank/DDBJ databases">
        <authorList>
            <person name="Buell R."/>
            <person name="Hamilton J."/>
            <person name="Hostetler J."/>
        </authorList>
    </citation>
    <scope>NUCLEOTIDE SEQUENCE [LARGE SCALE GENOMIC DNA]</scope>
    <source>
        <strain evidence="4">DAOM:BR144</strain>
    </source>
</reference>
<dbReference type="OMA" id="TQFAPAM"/>
<dbReference type="EMBL" id="GL376626">
    <property type="status" value="NOT_ANNOTATED_CDS"/>
    <property type="molecule type" value="Genomic_DNA"/>
</dbReference>
<reference evidence="3" key="3">
    <citation type="submission" date="2015-02" db="UniProtKB">
        <authorList>
            <consortium name="EnsemblProtists"/>
        </authorList>
    </citation>
    <scope>IDENTIFICATION</scope>
    <source>
        <strain evidence="3">DAOM BR144</strain>
    </source>
</reference>
<feature type="domain" description="Glycoside hydrolase 123 catalytic" evidence="2">
    <location>
        <begin position="368"/>
        <end position="756"/>
    </location>
</feature>
<evidence type="ECO:0000313" key="3">
    <source>
        <dbReference type="EnsemblProtists" id="PYU1_T001558"/>
    </source>
</evidence>
<dbReference type="Pfam" id="PF13320">
    <property type="entry name" value="GH123_cat"/>
    <property type="match status" value="1"/>
</dbReference>
<dbReference type="VEuPathDB" id="FungiDB:PYU1_G001558"/>
<feature type="compositionally biased region" description="Basic and acidic residues" evidence="1">
    <location>
        <begin position="34"/>
        <end position="46"/>
    </location>
</feature>
<feature type="compositionally biased region" description="Low complexity" evidence="1">
    <location>
        <begin position="525"/>
        <end position="536"/>
    </location>
</feature>